<sequence length="1065" mass="115753">MATSGAERRPRRGPAPIASFDHDVSEESSPENKQAFRLPEIREDPVSSTSSVVASTSGGVDSLAPPEQRARSHSSPAVHTTTTVATTSALQTPAAPRIDISRASSSSHQDSRDSSPELALFAGGGNGEDTRARLELGFREDGAADLRSSTEELAFLEGAPGGTDTRAQTAAPPSRRHSRKDSQSSEAALLAVSGRTSRLSSVGSQCSAHSALSGFSHASRISRLSVVSGTSRSPSPHKMLLETSFCGPKPIETDPEICTAAVEERLLEMAKLTDETVASIPDIQSTPVQIASFPPVDARDRREVRTEVTVENARPASAPRLTSPNAPNSTPVPGPAPSTTSLDDEKRLKETRNRAKVEERRARSRDRREPAQPEVHRRGNRSKDIIRIKLKPDDEYEDDEDEESERTLISGEPARKPITLELNDRPARPNEPTSPQTTSRRQRDSRTPSPCGAPVSRKSSFCSLFKSRETIASPDSPSDALRRKKSLNEGRSRSKSRDRSTTPSSTGKIKGSVLSLFKTPRRSGTSPSPGSRDASPVVQQQRQFPQSNVEKQRGEKLKYYEDSKDGIIHIPLHTPPDEINSKDNIHETVSTREISRPASAPQQRAPLERSAVISSITPISLPKRTQRTVLPDGSIIIPLHSPTEKTVSTELTTNVESTSDIEQIARKPETESTPDKCMNNISEQSSDAGCTETMVPEDIAAVANVTDRPRRKERIIFTTHVGSKEQVFSTQFSITKTPSITSEISESIPSFPENEEVQLNELSQLTSTLKNIEVEVNEFLPTSEEMIGEIGDEQTVREINTSPPPDTGRDSSESEASSEVATTHGGSEAERRGLVVQESFEELPYVPTTLPLERSLALPMIPVRDRSDIHVAGVQRPRATRSAGGALGALTPPSVPTPSSNVAELSGERLHIRLPRRARAASTASAAAPPPPPRNVRARSRSGGDATGMEARGKSDWIDFSEVPERRKQPKRIQTLPATARDSVVFSYVPPERCRCECHAHGHVPDAPPDDELPLLQDDSRHMTVSSSSLEFEEDGGHVQVNVHIAPFTADLDLQHNHADTTLPQ</sequence>
<dbReference type="RefSeq" id="XP_026483313.1">
    <property type="nucleotide sequence ID" value="XM_026627528.1"/>
</dbReference>
<evidence type="ECO:0000256" key="1">
    <source>
        <dbReference type="SAM" id="MobiDB-lite"/>
    </source>
</evidence>
<dbReference type="GeneID" id="113391542"/>
<feature type="region of interest" description="Disordered" evidence="1">
    <location>
        <begin position="787"/>
        <end position="832"/>
    </location>
</feature>
<feature type="region of interest" description="Disordered" evidence="1">
    <location>
        <begin position="1"/>
        <end position="130"/>
    </location>
</feature>
<name>A0A8B8HES6_VANTA</name>
<feature type="compositionally biased region" description="Low complexity" evidence="1">
    <location>
        <begin position="73"/>
        <end position="108"/>
    </location>
</feature>
<feature type="region of interest" description="Disordered" evidence="1">
    <location>
        <begin position="149"/>
        <end position="191"/>
    </location>
</feature>
<keyword evidence="2" id="KW-1185">Reference proteome</keyword>
<dbReference type="PANTHER" id="PTHR48125:SF10">
    <property type="entry name" value="OS12G0136300 PROTEIN"/>
    <property type="match status" value="1"/>
</dbReference>
<feature type="compositionally biased region" description="Acidic residues" evidence="1">
    <location>
        <begin position="394"/>
        <end position="404"/>
    </location>
</feature>
<protein>
    <submittedName>
        <fullName evidence="3 4">Serine/arginine repetitive matrix protein 2</fullName>
    </submittedName>
</protein>
<feature type="region of interest" description="Disordered" evidence="1">
    <location>
        <begin position="291"/>
        <end position="554"/>
    </location>
</feature>
<evidence type="ECO:0000313" key="2">
    <source>
        <dbReference type="Proteomes" id="UP001652626"/>
    </source>
</evidence>
<feature type="compositionally biased region" description="Basic and acidic residues" evidence="1">
    <location>
        <begin position="486"/>
        <end position="500"/>
    </location>
</feature>
<gene>
    <name evidence="3 4" type="primary">LOC113391542</name>
</gene>
<proteinExistence type="predicted"/>
<feature type="compositionally biased region" description="Basic and acidic residues" evidence="1">
    <location>
        <begin position="665"/>
        <end position="674"/>
    </location>
</feature>
<feature type="region of interest" description="Disordered" evidence="1">
    <location>
        <begin position="876"/>
        <end position="902"/>
    </location>
</feature>
<feature type="compositionally biased region" description="Polar residues" evidence="1">
    <location>
        <begin position="320"/>
        <end position="329"/>
    </location>
</feature>
<dbReference type="OrthoDB" id="6428710at2759"/>
<feature type="compositionally biased region" description="Low complexity" evidence="1">
    <location>
        <begin position="46"/>
        <end position="62"/>
    </location>
</feature>
<feature type="compositionally biased region" description="Low complexity" evidence="1">
    <location>
        <begin position="522"/>
        <end position="532"/>
    </location>
</feature>
<evidence type="ECO:0000313" key="3">
    <source>
        <dbReference type="RefSeq" id="XP_026483312.1"/>
    </source>
</evidence>
<evidence type="ECO:0000313" key="4">
    <source>
        <dbReference type="RefSeq" id="XP_026483313.1"/>
    </source>
</evidence>
<feature type="region of interest" description="Disordered" evidence="1">
    <location>
        <begin position="916"/>
        <end position="971"/>
    </location>
</feature>
<accession>A0A8B8HES6</accession>
<dbReference type="Proteomes" id="UP001652626">
    <property type="component" value="Chromosome 15"/>
</dbReference>
<dbReference type="AlphaFoldDB" id="A0A8B8HES6"/>
<feature type="compositionally biased region" description="Polar residues" evidence="1">
    <location>
        <begin position="537"/>
        <end position="549"/>
    </location>
</feature>
<feature type="compositionally biased region" description="Basic and acidic residues" evidence="1">
    <location>
        <begin position="343"/>
        <end position="393"/>
    </location>
</feature>
<feature type="compositionally biased region" description="Basic and acidic residues" evidence="1">
    <location>
        <begin position="951"/>
        <end position="967"/>
    </location>
</feature>
<feature type="compositionally biased region" description="Basic and acidic residues" evidence="1">
    <location>
        <begin position="297"/>
        <end position="308"/>
    </location>
</feature>
<feature type="compositionally biased region" description="Polar residues" evidence="1">
    <location>
        <begin position="679"/>
        <end position="688"/>
    </location>
</feature>
<feature type="region of interest" description="Disordered" evidence="1">
    <location>
        <begin position="665"/>
        <end position="689"/>
    </location>
</feature>
<dbReference type="OMA" id="PIIPMRE"/>
<reference evidence="3 4" key="1">
    <citation type="submission" date="2025-04" db="UniProtKB">
        <authorList>
            <consortium name="RefSeq"/>
        </authorList>
    </citation>
    <scope>IDENTIFICATION</scope>
    <source>
        <tissue evidence="3 4">Thorax</tissue>
    </source>
</reference>
<dbReference type="PANTHER" id="PTHR48125">
    <property type="entry name" value="LP07818P1"/>
    <property type="match status" value="1"/>
</dbReference>
<dbReference type="RefSeq" id="XP_026483312.1">
    <property type="nucleotide sequence ID" value="XM_026627527.1"/>
</dbReference>
<organism evidence="2 4">
    <name type="scientific">Vanessa tameamea</name>
    <name type="common">Kamehameha butterfly</name>
    <dbReference type="NCBI Taxonomy" id="334116"/>
    <lineage>
        <taxon>Eukaryota</taxon>
        <taxon>Metazoa</taxon>
        <taxon>Ecdysozoa</taxon>
        <taxon>Arthropoda</taxon>
        <taxon>Hexapoda</taxon>
        <taxon>Insecta</taxon>
        <taxon>Pterygota</taxon>
        <taxon>Neoptera</taxon>
        <taxon>Endopterygota</taxon>
        <taxon>Lepidoptera</taxon>
        <taxon>Glossata</taxon>
        <taxon>Ditrysia</taxon>
        <taxon>Papilionoidea</taxon>
        <taxon>Nymphalidae</taxon>
        <taxon>Nymphalinae</taxon>
        <taxon>Vanessa</taxon>
    </lineage>
</organism>